<dbReference type="RefSeq" id="WP_103992268.1">
    <property type="nucleotide sequence ID" value="NZ_CP031311.1"/>
</dbReference>
<dbReference type="GO" id="GO:0031956">
    <property type="term" value="F:medium-chain fatty acid-CoA ligase activity"/>
    <property type="evidence" value="ECO:0007669"/>
    <property type="project" value="TreeGrafter"/>
</dbReference>
<dbReference type="KEGG" id="hlm:DV707_09245"/>
<dbReference type="InterPro" id="IPR020845">
    <property type="entry name" value="AMP-binding_CS"/>
</dbReference>
<dbReference type="AlphaFoldDB" id="A0A1H6AZC3"/>
<dbReference type="Proteomes" id="UP000236740">
    <property type="component" value="Unassembled WGS sequence"/>
</dbReference>
<feature type="domain" description="AMP-dependent synthetase/ligase" evidence="1">
    <location>
        <begin position="8"/>
        <end position="376"/>
    </location>
</feature>
<dbReference type="Pfam" id="PF13193">
    <property type="entry name" value="AMP-binding_C"/>
    <property type="match status" value="1"/>
</dbReference>
<protein>
    <submittedName>
        <fullName evidence="4">Fatty-acyl-CoA synthase</fullName>
    </submittedName>
    <submittedName>
        <fullName evidence="3">Long-chain fatty acid--CoA ligase</fullName>
    </submittedName>
</protein>
<dbReference type="SUPFAM" id="SSF56801">
    <property type="entry name" value="Acetyl-CoA synthetase-like"/>
    <property type="match status" value="1"/>
</dbReference>
<dbReference type="Proteomes" id="UP000296733">
    <property type="component" value="Chromosome"/>
</dbReference>
<gene>
    <name evidence="3" type="ORF">DV707_09245</name>
    <name evidence="4" type="ORF">SAMN04488133_2599</name>
</gene>
<sequence length="517" mass="57075">MKLGDALARSVRCHPDKPALVTDDGRSFTYAELDDRSTRLANALTDRIGTERFATLAINHFSAIESMWAGNKRGVATVQLSYRATVGELQEMADTAGAEALVFDDHNVEDALELLDRGAFDAAIHAGDRDVDHEAVESYETVLDESNPGLDESLPAGDECAVLHTSGTTSVPKTVAFDQEQLWYGAAQVIMEHGIDETDTALCTSPWYHMVTTDAWLYPHFVAGATVVLHSAFDPEEALDLIETHEVTGLLAVPTQLKALNDVQREAETPYDTDSLSYIRTGGAIVTENLIEATHEHLSEHVYNTYGMTEAGPDLSFAHPSVQEEHPGTIGKESFTWEIRVVETVPLSEDPDPEATVDAGERGEIIARGPGMSHEYIDNEEATEKSYFDGWLRTRDVARIDEEGYLYIVDRVDNMINSGGENVYPAEVERVLGNHPDVSEACVFGLDDEEWGQVVTAVVVTEDGAELIEDDLEEYCLQHDGLADFKRPRAYAITDEELPRTDTGTIQREDLVEKYFS</sequence>
<dbReference type="Gene3D" id="3.30.300.30">
    <property type="match status" value="1"/>
</dbReference>
<evidence type="ECO:0000313" key="6">
    <source>
        <dbReference type="Proteomes" id="UP000296733"/>
    </source>
</evidence>
<dbReference type="EMBL" id="CP031311">
    <property type="protein sequence ID" value="QCC47825.1"/>
    <property type="molecule type" value="Genomic_DNA"/>
</dbReference>
<evidence type="ECO:0000259" key="2">
    <source>
        <dbReference type="Pfam" id="PF13193"/>
    </source>
</evidence>
<reference evidence="3 6" key="2">
    <citation type="journal article" date="2019" name="Nat. Commun.">
        <title>A new type of DNA phosphorothioation-based antiviral system in archaea.</title>
        <authorList>
            <person name="Xiong L."/>
            <person name="Liu S."/>
            <person name="Chen S."/>
            <person name="Xiao Y."/>
            <person name="Zhu B."/>
            <person name="Gao Y."/>
            <person name="Zhang Y."/>
            <person name="Chen B."/>
            <person name="Luo J."/>
            <person name="Deng Z."/>
            <person name="Chen X."/>
            <person name="Wang L."/>
            <person name="Chen S."/>
        </authorList>
    </citation>
    <scope>NUCLEOTIDE SEQUENCE [LARGE SCALE GENOMIC DNA]</scope>
    <source>
        <strain evidence="3 6">CGMCC 1.10331</strain>
    </source>
</reference>
<dbReference type="GeneID" id="39858273"/>
<dbReference type="GO" id="GO:0006631">
    <property type="term" value="P:fatty acid metabolic process"/>
    <property type="evidence" value="ECO:0007669"/>
    <property type="project" value="TreeGrafter"/>
</dbReference>
<dbReference type="EMBL" id="FNVN01000003">
    <property type="protein sequence ID" value="SEG53734.1"/>
    <property type="molecule type" value="Genomic_DNA"/>
</dbReference>
<dbReference type="InterPro" id="IPR045851">
    <property type="entry name" value="AMP-bd_C_sf"/>
</dbReference>
<dbReference type="PANTHER" id="PTHR43201:SF32">
    <property type="entry name" value="2-SUCCINYLBENZOATE--COA LIGASE, CHLOROPLASTIC_PEROXISOMAL"/>
    <property type="match status" value="1"/>
</dbReference>
<dbReference type="Pfam" id="PF00501">
    <property type="entry name" value="AMP-binding"/>
    <property type="match status" value="1"/>
</dbReference>
<keyword evidence="5" id="KW-1185">Reference proteome</keyword>
<reference evidence="4 5" key="1">
    <citation type="submission" date="2016-10" db="EMBL/GenBank/DDBJ databases">
        <authorList>
            <person name="de Groot N.N."/>
        </authorList>
    </citation>
    <scope>NUCLEOTIDE SEQUENCE [LARGE SCALE GENOMIC DNA]</scope>
    <source>
        <strain evidence="4 5">CGMCC 1.10331</strain>
    </source>
</reference>
<proteinExistence type="predicted"/>
<keyword evidence="3" id="KW-0436">Ligase</keyword>
<evidence type="ECO:0000259" key="1">
    <source>
        <dbReference type="Pfam" id="PF00501"/>
    </source>
</evidence>
<evidence type="ECO:0000313" key="5">
    <source>
        <dbReference type="Proteomes" id="UP000236740"/>
    </source>
</evidence>
<dbReference type="InterPro" id="IPR042099">
    <property type="entry name" value="ANL_N_sf"/>
</dbReference>
<feature type="domain" description="AMP-binding enzyme C-terminal" evidence="2">
    <location>
        <begin position="427"/>
        <end position="504"/>
    </location>
</feature>
<dbReference type="OrthoDB" id="193284at2157"/>
<evidence type="ECO:0000313" key="3">
    <source>
        <dbReference type="EMBL" id="QCC47825.1"/>
    </source>
</evidence>
<dbReference type="Gene3D" id="3.40.50.12780">
    <property type="entry name" value="N-terminal domain of ligase-like"/>
    <property type="match status" value="1"/>
</dbReference>
<name>A0A1H6AZC3_9EURY</name>
<organism evidence="4 5">
    <name type="scientific">Halobellus limi</name>
    <dbReference type="NCBI Taxonomy" id="699433"/>
    <lineage>
        <taxon>Archaea</taxon>
        <taxon>Methanobacteriati</taxon>
        <taxon>Methanobacteriota</taxon>
        <taxon>Stenosarchaea group</taxon>
        <taxon>Halobacteria</taxon>
        <taxon>Halobacteriales</taxon>
        <taxon>Haloferacaceae</taxon>
        <taxon>Halobellus</taxon>
    </lineage>
</organism>
<dbReference type="PANTHER" id="PTHR43201">
    <property type="entry name" value="ACYL-COA SYNTHETASE"/>
    <property type="match status" value="1"/>
</dbReference>
<accession>A0A1H6AZC3</accession>
<dbReference type="PROSITE" id="PS00455">
    <property type="entry name" value="AMP_BINDING"/>
    <property type="match status" value="1"/>
</dbReference>
<evidence type="ECO:0000313" key="4">
    <source>
        <dbReference type="EMBL" id="SEG53734.1"/>
    </source>
</evidence>
<dbReference type="InterPro" id="IPR025110">
    <property type="entry name" value="AMP-bd_C"/>
</dbReference>
<dbReference type="InterPro" id="IPR000873">
    <property type="entry name" value="AMP-dep_synth/lig_dom"/>
</dbReference>